<keyword evidence="8" id="KW-0677">Repeat</keyword>
<dbReference type="STRING" id="159291.SAMN05920897_11065"/>
<comment type="function">
    <text evidence="2">Catalyzes the dismutation of two molecules of 6,7-dimethyl-8-ribityllumazine, resulting in the formation of riboflavin and 5-amino-6-(D-ribitylamino)uracil.</text>
</comment>
<dbReference type="RefSeq" id="WP_076488908.1">
    <property type="nucleotide sequence ID" value="NZ_FTMS01000010.1"/>
</dbReference>
<evidence type="ECO:0000313" key="12">
    <source>
        <dbReference type="EMBL" id="SIQ52886.1"/>
    </source>
</evidence>
<reference evidence="12 13" key="1">
    <citation type="submission" date="2017-01" db="EMBL/GenBank/DDBJ databases">
        <authorList>
            <person name="Mah S.A."/>
            <person name="Swanson W.J."/>
            <person name="Moy G.W."/>
            <person name="Vacquier V.D."/>
        </authorList>
    </citation>
    <scope>NUCLEOTIDE SEQUENCE [LARGE SCALE GENOMIC DNA]</scope>
    <source>
        <strain evidence="12 13">ASpG1</strain>
    </source>
</reference>
<dbReference type="SUPFAM" id="SSF63380">
    <property type="entry name" value="Riboflavin synthase domain-like"/>
    <property type="match status" value="2"/>
</dbReference>
<dbReference type="CDD" id="cd00402">
    <property type="entry name" value="Riboflavin_synthase_like"/>
    <property type="match status" value="1"/>
</dbReference>
<sequence length="213" mass="22709">MFTGLVEEIGQVGQVARRGDYQSLQIRASAVIQGMAPGDSVAVNGVCQTVTDIGPQSFTVETLAVSLEKTTLGTLRPGHRVNLERALTPSSRLGGHFVQGHVDGTARIRESRRIGPNGFLGVALSPELLRYCVREGSITIDGVSLTIAGLDSEGITVNVIPLTWDATVLRDRRAGDSVNIEVDIIGRYVERLLGLSPEGGLSQERLAAWGYGT</sequence>
<keyword evidence="13" id="KW-1185">Reference proteome</keyword>
<feature type="repeat" description="Lumazine-binding" evidence="10">
    <location>
        <begin position="97"/>
        <end position="193"/>
    </location>
</feature>
<feature type="repeat" description="Lumazine-binding" evidence="10">
    <location>
        <begin position="1"/>
        <end position="96"/>
    </location>
</feature>
<evidence type="ECO:0000256" key="6">
    <source>
        <dbReference type="ARBA" id="ARBA00022619"/>
    </source>
</evidence>
<comment type="pathway">
    <text evidence="3">Cofactor biosynthesis; riboflavin biosynthesis; riboflavin from 2-hydroxy-3-oxobutyl phosphate and 5-amino-6-(D-ribitylamino)uracil: step 2/2.</text>
</comment>
<name>A0A1N6TID9_9SPIO</name>
<feature type="domain" description="Lumazine-binding" evidence="11">
    <location>
        <begin position="1"/>
        <end position="96"/>
    </location>
</feature>
<dbReference type="OrthoDB" id="9788537at2"/>
<dbReference type="Gene3D" id="2.40.30.20">
    <property type="match status" value="2"/>
</dbReference>
<dbReference type="PANTHER" id="PTHR21098">
    <property type="entry name" value="RIBOFLAVIN SYNTHASE ALPHA CHAIN"/>
    <property type="match status" value="1"/>
</dbReference>
<dbReference type="GO" id="GO:0009231">
    <property type="term" value="P:riboflavin biosynthetic process"/>
    <property type="evidence" value="ECO:0007669"/>
    <property type="project" value="UniProtKB-KW"/>
</dbReference>
<dbReference type="GO" id="GO:0004746">
    <property type="term" value="F:riboflavin synthase activity"/>
    <property type="evidence" value="ECO:0007669"/>
    <property type="project" value="UniProtKB-UniRule"/>
</dbReference>
<evidence type="ECO:0000256" key="5">
    <source>
        <dbReference type="ARBA" id="ARBA00013950"/>
    </source>
</evidence>
<dbReference type="Pfam" id="PF00677">
    <property type="entry name" value="Lum_binding"/>
    <property type="match status" value="2"/>
</dbReference>
<dbReference type="InterPro" id="IPR001783">
    <property type="entry name" value="Lumazine-bd"/>
</dbReference>
<keyword evidence="6" id="KW-0686">Riboflavin biosynthesis</keyword>
<evidence type="ECO:0000256" key="8">
    <source>
        <dbReference type="ARBA" id="ARBA00022737"/>
    </source>
</evidence>
<evidence type="ECO:0000256" key="3">
    <source>
        <dbReference type="ARBA" id="ARBA00004887"/>
    </source>
</evidence>
<proteinExistence type="predicted"/>
<dbReference type="PIRSF" id="PIRSF000498">
    <property type="entry name" value="Riboflavin_syn_A"/>
    <property type="match status" value="1"/>
</dbReference>
<dbReference type="NCBIfam" id="NF006767">
    <property type="entry name" value="PRK09289.1"/>
    <property type="match status" value="1"/>
</dbReference>
<keyword evidence="7" id="KW-0808">Transferase</keyword>
<dbReference type="InterPro" id="IPR026017">
    <property type="entry name" value="Lumazine-bd_dom"/>
</dbReference>
<dbReference type="Proteomes" id="UP000186400">
    <property type="component" value="Unassembled WGS sequence"/>
</dbReference>
<evidence type="ECO:0000256" key="4">
    <source>
        <dbReference type="ARBA" id="ARBA00012827"/>
    </source>
</evidence>
<evidence type="ECO:0000256" key="9">
    <source>
        <dbReference type="NCBIfam" id="TIGR00187"/>
    </source>
</evidence>
<evidence type="ECO:0000256" key="1">
    <source>
        <dbReference type="ARBA" id="ARBA00000968"/>
    </source>
</evidence>
<evidence type="ECO:0000256" key="10">
    <source>
        <dbReference type="PROSITE-ProRule" id="PRU00524"/>
    </source>
</evidence>
<dbReference type="NCBIfam" id="TIGR00187">
    <property type="entry name" value="ribE"/>
    <property type="match status" value="1"/>
</dbReference>
<evidence type="ECO:0000256" key="7">
    <source>
        <dbReference type="ARBA" id="ARBA00022679"/>
    </source>
</evidence>
<dbReference type="InterPro" id="IPR023366">
    <property type="entry name" value="ATP_synth_asu-like_sf"/>
</dbReference>
<dbReference type="FunFam" id="2.40.30.20:FF:000003">
    <property type="entry name" value="Riboflavin synthase, alpha subunit"/>
    <property type="match status" value="1"/>
</dbReference>
<evidence type="ECO:0000256" key="2">
    <source>
        <dbReference type="ARBA" id="ARBA00002803"/>
    </source>
</evidence>
<dbReference type="PANTHER" id="PTHR21098:SF0">
    <property type="entry name" value="RIBOFLAVIN SYNTHASE"/>
    <property type="match status" value="1"/>
</dbReference>
<protein>
    <recommendedName>
        <fullName evidence="5 9">Riboflavin synthase</fullName>
        <ecNumber evidence="4 9">2.5.1.9</ecNumber>
    </recommendedName>
</protein>
<dbReference type="EMBL" id="FTMS01000010">
    <property type="protein sequence ID" value="SIQ52886.1"/>
    <property type="molecule type" value="Genomic_DNA"/>
</dbReference>
<dbReference type="InterPro" id="IPR017938">
    <property type="entry name" value="Riboflavin_synthase-like_b-brl"/>
</dbReference>
<accession>A0A1N6TID9</accession>
<dbReference type="AlphaFoldDB" id="A0A1N6TID9"/>
<gene>
    <name evidence="12" type="ORF">SAMN05920897_11065</name>
</gene>
<comment type="catalytic activity">
    <reaction evidence="1">
        <text>2 6,7-dimethyl-8-(1-D-ribityl)lumazine + H(+) = 5-amino-6-(D-ribitylamino)uracil + riboflavin</text>
        <dbReference type="Rhea" id="RHEA:20772"/>
        <dbReference type="ChEBI" id="CHEBI:15378"/>
        <dbReference type="ChEBI" id="CHEBI:15934"/>
        <dbReference type="ChEBI" id="CHEBI:57986"/>
        <dbReference type="ChEBI" id="CHEBI:58201"/>
        <dbReference type="EC" id="2.5.1.9"/>
    </reaction>
</comment>
<evidence type="ECO:0000259" key="11">
    <source>
        <dbReference type="PROSITE" id="PS51177"/>
    </source>
</evidence>
<dbReference type="PROSITE" id="PS51177">
    <property type="entry name" value="LUMAZINE_BIND"/>
    <property type="match status" value="2"/>
</dbReference>
<evidence type="ECO:0000313" key="13">
    <source>
        <dbReference type="Proteomes" id="UP000186400"/>
    </source>
</evidence>
<dbReference type="EC" id="2.5.1.9" evidence="4 9"/>
<organism evidence="12 13">
    <name type="scientific">Alkalispirochaeta americana</name>
    <dbReference type="NCBI Taxonomy" id="159291"/>
    <lineage>
        <taxon>Bacteria</taxon>
        <taxon>Pseudomonadati</taxon>
        <taxon>Spirochaetota</taxon>
        <taxon>Spirochaetia</taxon>
        <taxon>Spirochaetales</taxon>
        <taxon>Spirochaetaceae</taxon>
        <taxon>Alkalispirochaeta</taxon>
    </lineage>
</organism>
<feature type="domain" description="Lumazine-binding" evidence="11">
    <location>
        <begin position="97"/>
        <end position="193"/>
    </location>
</feature>